<dbReference type="Pfam" id="PF01207">
    <property type="entry name" value="Dus"/>
    <property type="match status" value="1"/>
</dbReference>
<evidence type="ECO:0000256" key="10">
    <source>
        <dbReference type="ARBA" id="ARBA00038890"/>
    </source>
</evidence>
<keyword evidence="3" id="KW-0288">FMN</keyword>
<keyword evidence="2" id="KW-0285">Flavoprotein</keyword>
<comment type="catalytic activity">
    <reaction evidence="12">
        <text>5,6-dihydrouridine(16) in tRNA + NADP(+) = uridine(16) in tRNA + NADPH + H(+)</text>
        <dbReference type="Rhea" id="RHEA:53376"/>
        <dbReference type="Rhea" id="RHEA-COMP:13543"/>
        <dbReference type="Rhea" id="RHEA-COMP:13544"/>
        <dbReference type="ChEBI" id="CHEBI:15378"/>
        <dbReference type="ChEBI" id="CHEBI:57783"/>
        <dbReference type="ChEBI" id="CHEBI:58349"/>
        <dbReference type="ChEBI" id="CHEBI:65315"/>
        <dbReference type="ChEBI" id="CHEBI:74443"/>
        <dbReference type="EC" id="1.3.1.88"/>
    </reaction>
    <physiologicalReaction direction="right-to-left" evidence="12">
        <dbReference type="Rhea" id="RHEA:53378"/>
    </physiologicalReaction>
</comment>
<protein>
    <recommendedName>
        <fullName evidence="10">tRNA-dihydrouridine(16/17) synthase [NAD(P)(+)]</fullName>
        <ecNumber evidence="10">1.3.1.88</ecNumber>
    </recommendedName>
</protein>
<evidence type="ECO:0000256" key="16">
    <source>
        <dbReference type="ARBA" id="ARBA00049467"/>
    </source>
</evidence>
<evidence type="ECO:0000256" key="6">
    <source>
        <dbReference type="ARBA" id="ARBA00022857"/>
    </source>
</evidence>
<keyword evidence="4" id="KW-0507">mRNA processing</keyword>
<dbReference type="Proteomes" id="UP000262825">
    <property type="component" value="Unassembled WGS sequence"/>
</dbReference>
<organism evidence="19 20">
    <name type="scientific">Saccharomycodes ludwigii</name>
    <dbReference type="NCBI Taxonomy" id="36035"/>
    <lineage>
        <taxon>Eukaryota</taxon>
        <taxon>Fungi</taxon>
        <taxon>Dikarya</taxon>
        <taxon>Ascomycota</taxon>
        <taxon>Saccharomycotina</taxon>
        <taxon>Saccharomycetes</taxon>
        <taxon>Saccharomycodales</taxon>
        <taxon>Saccharomycodaceae</taxon>
        <taxon>Saccharomycodes</taxon>
    </lineage>
</organism>
<name>A0A376BBK6_9ASCO</name>
<evidence type="ECO:0000256" key="1">
    <source>
        <dbReference type="ARBA" id="ARBA00001917"/>
    </source>
</evidence>
<evidence type="ECO:0000256" key="15">
    <source>
        <dbReference type="ARBA" id="ARBA00049447"/>
    </source>
</evidence>
<evidence type="ECO:0000256" key="5">
    <source>
        <dbReference type="ARBA" id="ARBA00022694"/>
    </source>
</evidence>
<evidence type="ECO:0000256" key="14">
    <source>
        <dbReference type="ARBA" id="ARBA00048934"/>
    </source>
</evidence>
<dbReference type="InterPro" id="IPR035587">
    <property type="entry name" value="DUS-like_FMN-bd"/>
</dbReference>
<evidence type="ECO:0000259" key="18">
    <source>
        <dbReference type="Pfam" id="PF01207"/>
    </source>
</evidence>
<comment type="cofactor">
    <cofactor evidence="1">
        <name>FMN</name>
        <dbReference type="ChEBI" id="CHEBI:58210"/>
    </cofactor>
</comment>
<accession>A0A376BBK6</accession>
<comment type="catalytic activity">
    <reaction evidence="14">
        <text>5,6-dihydrouridine(16) in tRNA + NAD(+) = uridine(16) in tRNA + NADH + H(+)</text>
        <dbReference type="Rhea" id="RHEA:53380"/>
        <dbReference type="Rhea" id="RHEA-COMP:13543"/>
        <dbReference type="Rhea" id="RHEA-COMP:13544"/>
        <dbReference type="ChEBI" id="CHEBI:15378"/>
        <dbReference type="ChEBI" id="CHEBI:57540"/>
        <dbReference type="ChEBI" id="CHEBI:57945"/>
        <dbReference type="ChEBI" id="CHEBI:65315"/>
        <dbReference type="ChEBI" id="CHEBI:74443"/>
        <dbReference type="EC" id="1.3.1.88"/>
    </reaction>
    <physiologicalReaction direction="right-to-left" evidence="14">
        <dbReference type="Rhea" id="RHEA:53382"/>
    </physiologicalReaction>
</comment>
<dbReference type="VEuPathDB" id="FungiDB:SCODWIG_03835"/>
<comment type="catalytic activity">
    <reaction evidence="15">
        <text>a 5,6-dihydrouridine in mRNA + NADP(+) = a uridine in mRNA + NADPH + H(+)</text>
        <dbReference type="Rhea" id="RHEA:69855"/>
        <dbReference type="Rhea" id="RHEA-COMP:14658"/>
        <dbReference type="Rhea" id="RHEA-COMP:17789"/>
        <dbReference type="ChEBI" id="CHEBI:15378"/>
        <dbReference type="ChEBI" id="CHEBI:57783"/>
        <dbReference type="ChEBI" id="CHEBI:58349"/>
        <dbReference type="ChEBI" id="CHEBI:65315"/>
        <dbReference type="ChEBI" id="CHEBI:74443"/>
    </reaction>
    <physiologicalReaction direction="right-to-left" evidence="15">
        <dbReference type="Rhea" id="RHEA:69857"/>
    </physiologicalReaction>
</comment>
<feature type="compositionally biased region" description="Basic and acidic residues" evidence="17">
    <location>
        <begin position="419"/>
        <end position="439"/>
    </location>
</feature>
<keyword evidence="6" id="KW-0521">NADP</keyword>
<dbReference type="EC" id="1.3.1.88" evidence="10"/>
<dbReference type="GO" id="GO:0050660">
    <property type="term" value="F:flavin adenine dinucleotide binding"/>
    <property type="evidence" value="ECO:0007669"/>
    <property type="project" value="InterPro"/>
</dbReference>
<comment type="similarity">
    <text evidence="9">Belongs to the Dus family. Dus1 subfamily.</text>
</comment>
<feature type="domain" description="DUS-like FMN-binding" evidence="18">
    <location>
        <begin position="35"/>
        <end position="342"/>
    </location>
</feature>
<sequence length="462" mass="52592">MTTPLVASCDTAVTKNAQHGRAIYQNKLSSPVKIVAPMVDQSELAWRILSRKYGAELCYTPMFHARLFATSEKYRKDMWCDGLDGNPKYGDRPLIVQFCGNDPEMICKAAEFVKGKCDGIDLNLGCPQNIAKKGHYGSFLMEEWDLISKIIKKMSEKFGGTNETSNPDGFLVSCKIRVFPEYEKSLEYAKMCVDSGAQWICIHGRLREQRGQKTGMADWDKIKYLRENLTKNKDQVVFSNGNILYPEDIKKCLEYTGCDGVMSAEGNLYNPGIFNSATNNNFDNKDKIFPRVDIILREYFEIVKKMGPESKASRNAMKSHFFKILRPFLPQHTDIRSELSKMNGNMPMEDWECKIVKPIEDIVQNKIFSGSNSNSLDIIAVNKENPRYLNIPYWRCQPYFRPVNGVTGDKRLMSASIKEKKECSLKKRSHEEETEKGRDNNGTAIGENSDSAGDTKDKKLRT</sequence>
<dbReference type="EMBL" id="UFAJ01001113">
    <property type="protein sequence ID" value="SSD62073.1"/>
    <property type="molecule type" value="Genomic_DNA"/>
</dbReference>
<dbReference type="AlphaFoldDB" id="A0A376BBK6"/>
<keyword evidence="7" id="KW-0560">Oxidoreductase</keyword>
<dbReference type="GO" id="GO:0006397">
    <property type="term" value="P:mRNA processing"/>
    <property type="evidence" value="ECO:0007669"/>
    <property type="project" value="UniProtKB-KW"/>
</dbReference>
<dbReference type="SUPFAM" id="SSF51395">
    <property type="entry name" value="FMN-linked oxidoreductases"/>
    <property type="match status" value="1"/>
</dbReference>
<dbReference type="Gene3D" id="3.20.20.70">
    <property type="entry name" value="Aldolase class I"/>
    <property type="match status" value="1"/>
</dbReference>
<gene>
    <name evidence="19" type="ORF">SCODWIG_03835</name>
</gene>
<dbReference type="PANTHER" id="PTHR11082:SF5">
    <property type="entry name" value="TRNA-DIHYDROURIDINE(16_17) SYNTHASE [NAD(P)(+)]-LIKE"/>
    <property type="match status" value="1"/>
</dbReference>
<dbReference type="CDD" id="cd02801">
    <property type="entry name" value="DUS_like_FMN"/>
    <property type="match status" value="1"/>
</dbReference>
<dbReference type="PANTHER" id="PTHR11082">
    <property type="entry name" value="TRNA-DIHYDROURIDINE SYNTHASE"/>
    <property type="match status" value="1"/>
</dbReference>
<evidence type="ECO:0000256" key="3">
    <source>
        <dbReference type="ARBA" id="ARBA00022643"/>
    </source>
</evidence>
<evidence type="ECO:0000313" key="19">
    <source>
        <dbReference type="EMBL" id="SSD62073.1"/>
    </source>
</evidence>
<keyword evidence="8" id="KW-0520">NAD</keyword>
<feature type="compositionally biased region" description="Polar residues" evidence="17">
    <location>
        <begin position="440"/>
        <end position="452"/>
    </location>
</feature>
<comment type="catalytic activity">
    <reaction evidence="11">
        <text>5,6-dihydrouridine(17) in tRNA + NAD(+) = uridine(17) in tRNA + NADH + H(+)</text>
        <dbReference type="Rhea" id="RHEA:53372"/>
        <dbReference type="Rhea" id="RHEA-COMP:13541"/>
        <dbReference type="Rhea" id="RHEA-COMP:13542"/>
        <dbReference type="ChEBI" id="CHEBI:15378"/>
        <dbReference type="ChEBI" id="CHEBI:57540"/>
        <dbReference type="ChEBI" id="CHEBI:57945"/>
        <dbReference type="ChEBI" id="CHEBI:65315"/>
        <dbReference type="ChEBI" id="CHEBI:74443"/>
        <dbReference type="EC" id="1.3.1.88"/>
    </reaction>
    <physiologicalReaction direction="right-to-left" evidence="11">
        <dbReference type="Rhea" id="RHEA:53374"/>
    </physiologicalReaction>
</comment>
<dbReference type="InterPro" id="IPR013785">
    <property type="entry name" value="Aldolase_TIM"/>
</dbReference>
<evidence type="ECO:0000256" key="2">
    <source>
        <dbReference type="ARBA" id="ARBA00022630"/>
    </source>
</evidence>
<evidence type="ECO:0000256" key="9">
    <source>
        <dbReference type="ARBA" id="ARBA00038313"/>
    </source>
</evidence>
<evidence type="ECO:0000313" key="20">
    <source>
        <dbReference type="Proteomes" id="UP000262825"/>
    </source>
</evidence>
<feature type="region of interest" description="Disordered" evidence="17">
    <location>
        <begin position="419"/>
        <end position="462"/>
    </location>
</feature>
<dbReference type="InterPro" id="IPR018517">
    <property type="entry name" value="tRNA_hU_synthase_CS"/>
</dbReference>
<proteinExistence type="inferred from homology"/>
<comment type="catalytic activity">
    <reaction evidence="13">
        <text>a 5,6-dihydrouridine in mRNA + NAD(+) = a uridine in mRNA + NADH + H(+)</text>
        <dbReference type="Rhea" id="RHEA:69851"/>
        <dbReference type="Rhea" id="RHEA-COMP:14658"/>
        <dbReference type="Rhea" id="RHEA-COMP:17789"/>
        <dbReference type="ChEBI" id="CHEBI:15378"/>
        <dbReference type="ChEBI" id="CHEBI:57540"/>
        <dbReference type="ChEBI" id="CHEBI:57945"/>
        <dbReference type="ChEBI" id="CHEBI:65315"/>
        <dbReference type="ChEBI" id="CHEBI:74443"/>
    </reaction>
    <physiologicalReaction direction="right-to-left" evidence="13">
        <dbReference type="Rhea" id="RHEA:69853"/>
    </physiologicalReaction>
</comment>
<feature type="compositionally biased region" description="Basic and acidic residues" evidence="17">
    <location>
        <begin position="453"/>
        <end position="462"/>
    </location>
</feature>
<keyword evidence="5" id="KW-0819">tRNA processing</keyword>
<evidence type="ECO:0000256" key="13">
    <source>
        <dbReference type="ARBA" id="ARBA00048342"/>
    </source>
</evidence>
<dbReference type="OrthoDB" id="272303at2759"/>
<evidence type="ECO:0000256" key="8">
    <source>
        <dbReference type="ARBA" id="ARBA00023027"/>
    </source>
</evidence>
<evidence type="ECO:0000256" key="12">
    <source>
        <dbReference type="ARBA" id="ARBA00047652"/>
    </source>
</evidence>
<reference evidence="20" key="1">
    <citation type="submission" date="2018-06" db="EMBL/GenBank/DDBJ databases">
        <authorList>
            <person name="Guldener U."/>
        </authorList>
    </citation>
    <scope>NUCLEOTIDE SEQUENCE [LARGE SCALE GENOMIC DNA]</scope>
    <source>
        <strain evidence="20">UTAD17</strain>
    </source>
</reference>
<evidence type="ECO:0000256" key="4">
    <source>
        <dbReference type="ARBA" id="ARBA00022664"/>
    </source>
</evidence>
<evidence type="ECO:0000256" key="7">
    <source>
        <dbReference type="ARBA" id="ARBA00023002"/>
    </source>
</evidence>
<evidence type="ECO:0000256" key="17">
    <source>
        <dbReference type="SAM" id="MobiDB-lite"/>
    </source>
</evidence>
<evidence type="ECO:0000256" key="11">
    <source>
        <dbReference type="ARBA" id="ARBA00047287"/>
    </source>
</evidence>
<dbReference type="GO" id="GO:0017150">
    <property type="term" value="F:tRNA dihydrouridine synthase activity"/>
    <property type="evidence" value="ECO:0007669"/>
    <property type="project" value="InterPro"/>
</dbReference>
<comment type="catalytic activity">
    <reaction evidence="16">
        <text>5,6-dihydrouridine(17) in tRNA + NADP(+) = uridine(17) in tRNA + NADPH + H(+)</text>
        <dbReference type="Rhea" id="RHEA:53368"/>
        <dbReference type="Rhea" id="RHEA-COMP:13541"/>
        <dbReference type="Rhea" id="RHEA-COMP:13542"/>
        <dbReference type="ChEBI" id="CHEBI:15378"/>
        <dbReference type="ChEBI" id="CHEBI:57783"/>
        <dbReference type="ChEBI" id="CHEBI:58349"/>
        <dbReference type="ChEBI" id="CHEBI:65315"/>
        <dbReference type="ChEBI" id="CHEBI:74443"/>
        <dbReference type="EC" id="1.3.1.88"/>
    </reaction>
    <physiologicalReaction direction="right-to-left" evidence="16">
        <dbReference type="Rhea" id="RHEA:53370"/>
    </physiologicalReaction>
</comment>
<keyword evidence="20" id="KW-1185">Reference proteome</keyword>
<dbReference type="PROSITE" id="PS01136">
    <property type="entry name" value="UPF0034"/>
    <property type="match status" value="1"/>
</dbReference>